<dbReference type="STRING" id="5364.A0A5C3MZ66"/>
<dbReference type="InterPro" id="IPR042099">
    <property type="entry name" value="ANL_N_sf"/>
</dbReference>
<dbReference type="PANTHER" id="PTHR43439">
    <property type="entry name" value="PHENYLACETATE-COENZYME A LIGASE"/>
    <property type="match status" value="1"/>
</dbReference>
<sequence>MAQNNWTLLPTDGTVSFAELVDIRLEKNPESVYSIVAPDDPGRDATRISMLEWCRAIHRLAYALRPQPDFQSREVVALILNCDTIMYATAVMAVMRAGFVAYPMSNRNSPAAICHMLQATGCHRIIVSSDTLSGLVSGISAHASALDYDIHVSALPSLRTAFPHFGQETLQDKFVPYPTLENCGPDDVITFIHSSGSTGFPKSIPHTNRSIMGWYAGPWGADIAQYPKHLTFGSMALPTFHGLGLGFQVWAPLIVGSTATMFPPKEPAFPVIPTPENSIEAMKRTGVNAVMVVPAFLEALAESEDAVRFLSTMEVVLTGGGPMSVEIGDQLVAAGVKLRTIYGGTEFGGPTYAIPPEGLVDPKDWNYLRFHPVISYRLVPQDDNTTYELQVLHTDRYPLNIHNIPDVPGYATLDLFEKHPTKEGLWKIVGRVDDVITLASGEKTVPIPMEGKIVSSPLVAGAMMLGRGRSQPGLLVQPSTDHSVNPEDGQAVAEFKNMIWPVIEEANKDAPAFSRIFKEMILVCSPEKPLRRTPKGTVQRKPTLADYAKEIDELYDAVKSSNEADVEGPKSFELHDLGPWLLEQAVSVHRAEDAKLDPDVDLFAQGFDSLSATFLRNHIISVLRSSDDHATRAAASSIPQNFIFSNNTIKSLANAVRVIIFGPGAGGERESHAAAMKRLIAKYSEGMAKVGNAGQLPLPPKAVVLVTGTTGGLGSYLLWMLLVDTKVERVYALNRKSDRSTLAHRQRDAFADRGLPFDVLSSEKLVLVEGDEAGDKLGLAEALYEEIMSTCTRIIHNSWRLDFNLSVSSFEPNIRGTRNLIQLALASPLGTNMRFIFTSSISVTQSWGRDAGPFPEAVDLPVEVAVGGGYGEAKYICEKLLVKANELGIETSSLRIGQIAGGKPDGAWATTDWVPIFVKSSRVLGCLPDAQGVATWMPTEVVAGAVLDTAFAAERPPLSLNIVHPKALPWTNIVKQLGDSVAKIIDGPESKPLPLLPLKDWVALLEKQARNASESDIAAIPAIKLLEFFQVLASNDEQIAAAGIKDAEFGGVGPSMVTEKAQFVSRTLREAAPLRAEDVERWIKYWNKKGLFTQH</sequence>
<dbReference type="SUPFAM" id="SSF51735">
    <property type="entry name" value="NAD(P)-binding Rossmann-fold domains"/>
    <property type="match status" value="1"/>
</dbReference>
<organism evidence="5 6">
    <name type="scientific">Heliocybe sulcata</name>
    <dbReference type="NCBI Taxonomy" id="5364"/>
    <lineage>
        <taxon>Eukaryota</taxon>
        <taxon>Fungi</taxon>
        <taxon>Dikarya</taxon>
        <taxon>Basidiomycota</taxon>
        <taxon>Agaricomycotina</taxon>
        <taxon>Agaricomycetes</taxon>
        <taxon>Gloeophyllales</taxon>
        <taxon>Gloeophyllaceae</taxon>
        <taxon>Heliocybe</taxon>
    </lineage>
</organism>
<dbReference type="PROSITE" id="PS00455">
    <property type="entry name" value="AMP_BINDING"/>
    <property type="match status" value="1"/>
</dbReference>
<dbReference type="Gene3D" id="3.40.50.720">
    <property type="entry name" value="NAD(P)-binding Rossmann-like Domain"/>
    <property type="match status" value="1"/>
</dbReference>
<evidence type="ECO:0000259" key="4">
    <source>
        <dbReference type="Pfam" id="PF07993"/>
    </source>
</evidence>
<dbReference type="Pfam" id="PF07993">
    <property type="entry name" value="NAD_binding_4"/>
    <property type="match status" value="1"/>
</dbReference>
<dbReference type="EMBL" id="ML213514">
    <property type="protein sequence ID" value="TFK50162.1"/>
    <property type="molecule type" value="Genomic_DNA"/>
</dbReference>
<dbReference type="InterPro" id="IPR036291">
    <property type="entry name" value="NAD(P)-bd_dom_sf"/>
</dbReference>
<dbReference type="InterPro" id="IPR020845">
    <property type="entry name" value="AMP-binding_CS"/>
</dbReference>
<keyword evidence="1" id="KW-0596">Phosphopantetheine</keyword>
<dbReference type="SUPFAM" id="SSF56801">
    <property type="entry name" value="Acetyl-CoA synthetase-like"/>
    <property type="match status" value="1"/>
</dbReference>
<dbReference type="Pfam" id="PF00501">
    <property type="entry name" value="AMP-binding"/>
    <property type="match status" value="1"/>
</dbReference>
<dbReference type="Proteomes" id="UP000305948">
    <property type="component" value="Unassembled WGS sequence"/>
</dbReference>
<reference evidence="5 6" key="1">
    <citation type="journal article" date="2019" name="Nat. Ecol. Evol.">
        <title>Megaphylogeny resolves global patterns of mushroom evolution.</title>
        <authorList>
            <person name="Varga T."/>
            <person name="Krizsan K."/>
            <person name="Foldi C."/>
            <person name="Dima B."/>
            <person name="Sanchez-Garcia M."/>
            <person name="Sanchez-Ramirez S."/>
            <person name="Szollosi G.J."/>
            <person name="Szarkandi J.G."/>
            <person name="Papp V."/>
            <person name="Albert L."/>
            <person name="Andreopoulos W."/>
            <person name="Angelini C."/>
            <person name="Antonin V."/>
            <person name="Barry K.W."/>
            <person name="Bougher N.L."/>
            <person name="Buchanan P."/>
            <person name="Buyck B."/>
            <person name="Bense V."/>
            <person name="Catcheside P."/>
            <person name="Chovatia M."/>
            <person name="Cooper J."/>
            <person name="Damon W."/>
            <person name="Desjardin D."/>
            <person name="Finy P."/>
            <person name="Geml J."/>
            <person name="Haridas S."/>
            <person name="Hughes K."/>
            <person name="Justo A."/>
            <person name="Karasinski D."/>
            <person name="Kautmanova I."/>
            <person name="Kiss B."/>
            <person name="Kocsube S."/>
            <person name="Kotiranta H."/>
            <person name="LaButti K.M."/>
            <person name="Lechner B.E."/>
            <person name="Liimatainen K."/>
            <person name="Lipzen A."/>
            <person name="Lukacs Z."/>
            <person name="Mihaltcheva S."/>
            <person name="Morgado L.N."/>
            <person name="Niskanen T."/>
            <person name="Noordeloos M.E."/>
            <person name="Ohm R.A."/>
            <person name="Ortiz-Santana B."/>
            <person name="Ovrebo C."/>
            <person name="Racz N."/>
            <person name="Riley R."/>
            <person name="Savchenko A."/>
            <person name="Shiryaev A."/>
            <person name="Soop K."/>
            <person name="Spirin V."/>
            <person name="Szebenyi C."/>
            <person name="Tomsovsky M."/>
            <person name="Tulloss R.E."/>
            <person name="Uehling J."/>
            <person name="Grigoriev I.V."/>
            <person name="Vagvolgyi C."/>
            <person name="Papp T."/>
            <person name="Martin F.M."/>
            <person name="Miettinen O."/>
            <person name="Hibbett D.S."/>
            <person name="Nagy L.G."/>
        </authorList>
    </citation>
    <scope>NUCLEOTIDE SEQUENCE [LARGE SCALE GENOMIC DNA]</scope>
    <source>
        <strain evidence="5 6">OMC1185</strain>
    </source>
</reference>
<evidence type="ECO:0000259" key="3">
    <source>
        <dbReference type="Pfam" id="PF00501"/>
    </source>
</evidence>
<evidence type="ECO:0000313" key="5">
    <source>
        <dbReference type="EMBL" id="TFK50162.1"/>
    </source>
</evidence>
<dbReference type="InterPro" id="IPR013120">
    <property type="entry name" value="FAR_NAD-bd"/>
</dbReference>
<name>A0A5C3MZ66_9AGAM</name>
<feature type="domain" description="AMP-dependent synthetase/ligase" evidence="3">
    <location>
        <begin position="45"/>
        <end position="358"/>
    </location>
</feature>
<dbReference type="PANTHER" id="PTHR43439:SF2">
    <property type="entry name" value="ENZYME, PUTATIVE (JCVI)-RELATED"/>
    <property type="match status" value="1"/>
</dbReference>
<protein>
    <submittedName>
        <fullName evidence="5">Putative aminoadipate reductase</fullName>
    </submittedName>
</protein>
<dbReference type="AlphaFoldDB" id="A0A5C3MZ66"/>
<evidence type="ECO:0000256" key="2">
    <source>
        <dbReference type="ARBA" id="ARBA00022553"/>
    </source>
</evidence>
<dbReference type="OrthoDB" id="429813at2759"/>
<proteinExistence type="predicted"/>
<dbReference type="InterPro" id="IPR000873">
    <property type="entry name" value="AMP-dep_synth/lig_dom"/>
</dbReference>
<keyword evidence="6" id="KW-1185">Reference proteome</keyword>
<dbReference type="Pfam" id="PF23562">
    <property type="entry name" value="AMP-binding_C_3"/>
    <property type="match status" value="1"/>
</dbReference>
<accession>A0A5C3MZ66</accession>
<dbReference type="InterPro" id="IPR051414">
    <property type="entry name" value="Adenylate-forming_Reductase"/>
</dbReference>
<feature type="domain" description="Thioester reductase (TE)" evidence="4">
    <location>
        <begin position="706"/>
        <end position="945"/>
    </location>
</feature>
<evidence type="ECO:0000256" key="1">
    <source>
        <dbReference type="ARBA" id="ARBA00022450"/>
    </source>
</evidence>
<evidence type="ECO:0000313" key="6">
    <source>
        <dbReference type="Proteomes" id="UP000305948"/>
    </source>
</evidence>
<dbReference type="Gene3D" id="3.40.50.12780">
    <property type="entry name" value="N-terminal domain of ligase-like"/>
    <property type="match status" value="1"/>
</dbReference>
<keyword evidence="2" id="KW-0597">Phosphoprotein</keyword>
<gene>
    <name evidence="5" type="ORF">OE88DRAFT_1713272</name>
</gene>